<name>A0A438KBU5_VITVI</name>
<proteinExistence type="inferred from homology"/>
<dbReference type="Proteomes" id="UP000288805">
    <property type="component" value="Unassembled WGS sequence"/>
</dbReference>
<evidence type="ECO:0000256" key="3">
    <source>
        <dbReference type="ARBA" id="ARBA00023002"/>
    </source>
</evidence>
<dbReference type="SUPFAM" id="SSF49503">
    <property type="entry name" value="Cupredoxins"/>
    <property type="match status" value="1"/>
</dbReference>
<comment type="similarity">
    <text evidence="2">Belongs to the multicopper oxidase family.</text>
</comment>
<evidence type="ECO:0000259" key="4">
    <source>
        <dbReference type="Pfam" id="PF07732"/>
    </source>
</evidence>
<evidence type="ECO:0000313" key="5">
    <source>
        <dbReference type="EMBL" id="RVX18686.1"/>
    </source>
</evidence>
<dbReference type="InterPro" id="IPR036291">
    <property type="entry name" value="NAD(P)-bd_dom_sf"/>
</dbReference>
<accession>A0A438KBU5</accession>
<gene>
    <name evidence="5" type="primary">AOR_5</name>
    <name evidence="5" type="ORF">CK203_006836</name>
</gene>
<dbReference type="Gene3D" id="3.90.180.10">
    <property type="entry name" value="Medium-chain alcohol dehydrogenases, catalytic domain"/>
    <property type="match status" value="1"/>
</dbReference>
<reference evidence="5 6" key="1">
    <citation type="journal article" date="2018" name="PLoS Genet.">
        <title>Population sequencing reveals clonal diversity and ancestral inbreeding in the grapevine cultivar Chardonnay.</title>
        <authorList>
            <person name="Roach M.J."/>
            <person name="Johnson D.L."/>
            <person name="Bohlmann J."/>
            <person name="van Vuuren H.J."/>
            <person name="Jones S.J."/>
            <person name="Pretorius I.S."/>
            <person name="Schmidt S.A."/>
            <person name="Borneman A.R."/>
        </authorList>
    </citation>
    <scope>NUCLEOTIDE SEQUENCE [LARGE SCALE GENOMIC DNA]</scope>
    <source>
        <strain evidence="6">cv. Chardonnay</strain>
        <tissue evidence="5">Leaf</tissue>
    </source>
</reference>
<dbReference type="Gene3D" id="2.60.40.420">
    <property type="entry name" value="Cupredoxins - blue copper proteins"/>
    <property type="match status" value="1"/>
</dbReference>
<sequence length="216" mass="23359">MLTVNESFPGPVIRIHRGDKVYVNVQNEGDYGVTIHWFLKGRLPSEIGNVFITLECVLAWTIELYGNINEKTLDGPKQFSSFAKYTTIEEKLLALKPKNLDFVQAAGLPRTIETTYDGLGRTGFSVGKSILVLGGVGGVGSLHAKQVWCLKSRAATSSTGKLELMKSLGTDLAIDYTNEKFEDLAEKFNCDKAVKVVKEGGSVVALIGAVTPSGTT</sequence>
<dbReference type="PANTHER" id="PTHR44573:SF1">
    <property type="entry name" value="NADPH-DEPENDENT ALKENAL_ONE OXIDOREDUCTASE, CHLOROPLASTIC"/>
    <property type="match status" value="1"/>
</dbReference>
<dbReference type="InterPro" id="IPR044626">
    <property type="entry name" value="AOR-like"/>
</dbReference>
<dbReference type="SUPFAM" id="SSF51735">
    <property type="entry name" value="NAD(P)-binding Rossmann-fold domains"/>
    <property type="match status" value="1"/>
</dbReference>
<comment type="caution">
    <text evidence="5">The sequence shown here is derived from an EMBL/GenBank/DDBJ whole genome shotgun (WGS) entry which is preliminary data.</text>
</comment>
<keyword evidence="3" id="KW-0560">Oxidoreductase</keyword>
<dbReference type="PANTHER" id="PTHR44573">
    <property type="entry name" value="NADPH-DEPENDENT ALKENAL/ONE OXIDOREDUCTASE, CHLOROPLASTIC"/>
    <property type="match status" value="1"/>
</dbReference>
<evidence type="ECO:0000256" key="2">
    <source>
        <dbReference type="ARBA" id="ARBA00010609"/>
    </source>
</evidence>
<evidence type="ECO:0000313" key="6">
    <source>
        <dbReference type="Proteomes" id="UP000288805"/>
    </source>
</evidence>
<dbReference type="InterPro" id="IPR011707">
    <property type="entry name" value="Cu-oxidase-like_N"/>
</dbReference>
<dbReference type="Gene3D" id="3.40.50.720">
    <property type="entry name" value="NAD(P)-binding Rossmann-like Domain"/>
    <property type="match status" value="1"/>
</dbReference>
<dbReference type="AlphaFoldDB" id="A0A438KBU5"/>
<dbReference type="GO" id="GO:0016628">
    <property type="term" value="F:oxidoreductase activity, acting on the CH-CH group of donors, NAD or NADP as acceptor"/>
    <property type="evidence" value="ECO:0007669"/>
    <property type="project" value="InterPro"/>
</dbReference>
<protein>
    <submittedName>
        <fullName evidence="5">NADPH-dependent alkenal/one oxidoreductase, chloroplastic</fullName>
    </submittedName>
</protein>
<dbReference type="EMBL" id="QGNW01000010">
    <property type="protein sequence ID" value="RVX18686.1"/>
    <property type="molecule type" value="Genomic_DNA"/>
</dbReference>
<dbReference type="GO" id="GO:0005507">
    <property type="term" value="F:copper ion binding"/>
    <property type="evidence" value="ECO:0007669"/>
    <property type="project" value="InterPro"/>
</dbReference>
<evidence type="ECO:0000256" key="1">
    <source>
        <dbReference type="ARBA" id="ARBA00010371"/>
    </source>
</evidence>
<feature type="domain" description="Plastocyanin-like" evidence="4">
    <location>
        <begin position="1"/>
        <end position="37"/>
    </location>
</feature>
<organism evidence="5 6">
    <name type="scientific">Vitis vinifera</name>
    <name type="common">Grape</name>
    <dbReference type="NCBI Taxonomy" id="29760"/>
    <lineage>
        <taxon>Eukaryota</taxon>
        <taxon>Viridiplantae</taxon>
        <taxon>Streptophyta</taxon>
        <taxon>Embryophyta</taxon>
        <taxon>Tracheophyta</taxon>
        <taxon>Spermatophyta</taxon>
        <taxon>Magnoliopsida</taxon>
        <taxon>eudicotyledons</taxon>
        <taxon>Gunneridae</taxon>
        <taxon>Pentapetalae</taxon>
        <taxon>rosids</taxon>
        <taxon>Vitales</taxon>
        <taxon>Vitaceae</taxon>
        <taxon>Viteae</taxon>
        <taxon>Vitis</taxon>
    </lineage>
</organism>
<dbReference type="InterPro" id="IPR008972">
    <property type="entry name" value="Cupredoxin"/>
</dbReference>
<comment type="similarity">
    <text evidence="1">Belongs to the zinc-containing alcohol dehydrogenase family. Quinone oxidoreductase subfamily.</text>
</comment>
<dbReference type="Pfam" id="PF07732">
    <property type="entry name" value="Cu-oxidase_3"/>
    <property type="match status" value="1"/>
</dbReference>